<feature type="domain" description="Peptidase A2" evidence="2">
    <location>
        <begin position="79"/>
        <end position="158"/>
    </location>
</feature>
<dbReference type="Pfam" id="PF13975">
    <property type="entry name" value="gag-asp_proteas"/>
    <property type="match status" value="1"/>
</dbReference>
<dbReference type="AlphaFoldDB" id="A0A845AJC6"/>
<gene>
    <name evidence="3" type="ORF">GRI58_11985</name>
</gene>
<dbReference type="Proteomes" id="UP000439780">
    <property type="component" value="Unassembled WGS sequence"/>
</dbReference>
<evidence type="ECO:0000259" key="2">
    <source>
        <dbReference type="PROSITE" id="PS50175"/>
    </source>
</evidence>
<accession>A0A845AJC6</accession>
<dbReference type="InterPro" id="IPR021109">
    <property type="entry name" value="Peptidase_aspartic_dom_sf"/>
</dbReference>
<organism evidence="3 4">
    <name type="scientific">Qipengyuania algicida</name>
    <dbReference type="NCBI Taxonomy" id="1836209"/>
    <lineage>
        <taxon>Bacteria</taxon>
        <taxon>Pseudomonadati</taxon>
        <taxon>Pseudomonadota</taxon>
        <taxon>Alphaproteobacteria</taxon>
        <taxon>Sphingomonadales</taxon>
        <taxon>Erythrobacteraceae</taxon>
        <taxon>Qipengyuania</taxon>
    </lineage>
</organism>
<dbReference type="CDD" id="cd05483">
    <property type="entry name" value="retropepsin_like_bacteria"/>
    <property type="match status" value="1"/>
</dbReference>
<dbReference type="EC" id="3.4.23.-" evidence="3"/>
<protein>
    <submittedName>
        <fullName evidence="3">TIGR02281 family clan AA aspartic protease</fullName>
        <ecNumber evidence="3">3.4.23.-</ecNumber>
    </submittedName>
</protein>
<dbReference type="PROSITE" id="PS50175">
    <property type="entry name" value="ASP_PROT_RETROV"/>
    <property type="match status" value="1"/>
</dbReference>
<dbReference type="InterPro" id="IPR011969">
    <property type="entry name" value="Clan_AA_Asp_peptidase_C"/>
</dbReference>
<dbReference type="RefSeq" id="WP_160753839.1">
    <property type="nucleotide sequence ID" value="NZ_WTYA01000009.1"/>
</dbReference>
<proteinExistence type="predicted"/>
<dbReference type="InterPro" id="IPR034122">
    <property type="entry name" value="Retropepsin-like_bacterial"/>
</dbReference>
<keyword evidence="1 3" id="KW-0378">Hydrolase</keyword>
<dbReference type="EMBL" id="WTYA01000009">
    <property type="protein sequence ID" value="MXP29539.1"/>
    <property type="molecule type" value="Genomic_DNA"/>
</dbReference>
<dbReference type="InterPro" id="IPR001995">
    <property type="entry name" value="Peptidase_A2_cat"/>
</dbReference>
<dbReference type="NCBIfam" id="TIGR02281">
    <property type="entry name" value="clan_AA_DTGA"/>
    <property type="match status" value="1"/>
</dbReference>
<dbReference type="InterPro" id="IPR001969">
    <property type="entry name" value="Aspartic_peptidase_AS"/>
</dbReference>
<dbReference type="GO" id="GO:0004190">
    <property type="term" value="F:aspartic-type endopeptidase activity"/>
    <property type="evidence" value="ECO:0007669"/>
    <property type="project" value="InterPro"/>
</dbReference>
<dbReference type="OrthoDB" id="7595324at2"/>
<name>A0A845AJC6_9SPHN</name>
<dbReference type="PROSITE" id="PS00141">
    <property type="entry name" value="ASP_PROTEASE"/>
    <property type="match status" value="1"/>
</dbReference>
<reference evidence="3 4" key="1">
    <citation type="submission" date="2019-12" db="EMBL/GenBank/DDBJ databases">
        <title>Genomic-based taxomic classification of the family Erythrobacteraceae.</title>
        <authorList>
            <person name="Xu L."/>
        </authorList>
    </citation>
    <scope>NUCLEOTIDE SEQUENCE [LARGE SCALE GENOMIC DNA]</scope>
    <source>
        <strain evidence="3 4">KEMB 9005-328</strain>
    </source>
</reference>
<keyword evidence="3" id="KW-0645">Protease</keyword>
<sequence length="176" mass="18431">MRNALLIALGTIIAVGWLASPQKPVAEASSKEAALTASKQVTEAEKQRKLDNYFAGTAELSRSADGHFYSDVSVNRTRIHALVDTGASVVALTGADASAIGLRWNQADVRVVGSGASGPVEGVPVTLDSVELGRHEARQVQAVIIPKGLDVSLLGQSYLTTVDPVRIEGDRMLLGG</sequence>
<dbReference type="Gene3D" id="2.40.70.10">
    <property type="entry name" value="Acid Proteases"/>
    <property type="match status" value="1"/>
</dbReference>
<comment type="caution">
    <text evidence="3">The sequence shown here is derived from an EMBL/GenBank/DDBJ whole genome shotgun (WGS) entry which is preliminary data.</text>
</comment>
<evidence type="ECO:0000313" key="3">
    <source>
        <dbReference type="EMBL" id="MXP29539.1"/>
    </source>
</evidence>
<dbReference type="SUPFAM" id="SSF50630">
    <property type="entry name" value="Acid proteases"/>
    <property type="match status" value="1"/>
</dbReference>
<evidence type="ECO:0000256" key="1">
    <source>
        <dbReference type="ARBA" id="ARBA00022801"/>
    </source>
</evidence>
<dbReference type="GO" id="GO:0006508">
    <property type="term" value="P:proteolysis"/>
    <property type="evidence" value="ECO:0007669"/>
    <property type="project" value="UniProtKB-KW"/>
</dbReference>
<keyword evidence="4" id="KW-1185">Reference proteome</keyword>
<evidence type="ECO:0000313" key="4">
    <source>
        <dbReference type="Proteomes" id="UP000439780"/>
    </source>
</evidence>